<evidence type="ECO:0000313" key="3">
    <source>
        <dbReference type="Proteomes" id="UP001310890"/>
    </source>
</evidence>
<dbReference type="InterPro" id="IPR017946">
    <property type="entry name" value="PLC-like_Pdiesterase_TIM-brl"/>
</dbReference>
<evidence type="ECO:0000313" key="2">
    <source>
        <dbReference type="EMBL" id="KAK5114838.1"/>
    </source>
</evidence>
<evidence type="ECO:0000256" key="1">
    <source>
        <dbReference type="SAM" id="SignalP"/>
    </source>
</evidence>
<keyword evidence="1" id="KW-0732">Signal</keyword>
<protein>
    <recommendedName>
        <fullName evidence="4">PLC-like phosphodiesterase</fullName>
    </recommendedName>
</protein>
<feature type="chain" id="PRO_5043031398" description="PLC-like phosphodiesterase" evidence="1">
    <location>
        <begin position="23"/>
        <end position="295"/>
    </location>
</feature>
<dbReference type="PANTHER" id="PTHR13593:SF146">
    <property type="entry name" value="PLC-LIKE PHOSPHODIESTERASE"/>
    <property type="match status" value="1"/>
</dbReference>
<comment type="caution">
    <text evidence="2">The sequence shown here is derived from an EMBL/GenBank/DDBJ whole genome shotgun (WGS) entry which is preliminary data.</text>
</comment>
<feature type="signal peptide" evidence="1">
    <location>
        <begin position="1"/>
        <end position="22"/>
    </location>
</feature>
<dbReference type="AlphaFoldDB" id="A0AAN7YHW4"/>
<dbReference type="Gene3D" id="3.20.20.190">
    <property type="entry name" value="Phosphatidylinositol (PI) phosphodiesterase"/>
    <property type="match status" value="1"/>
</dbReference>
<proteinExistence type="predicted"/>
<dbReference type="InterPro" id="IPR051057">
    <property type="entry name" value="PI-PLC_domain"/>
</dbReference>
<dbReference type="GO" id="GO:0008081">
    <property type="term" value="F:phosphoric diester hydrolase activity"/>
    <property type="evidence" value="ECO:0007669"/>
    <property type="project" value="InterPro"/>
</dbReference>
<dbReference type="Proteomes" id="UP001310890">
    <property type="component" value="Unassembled WGS sequence"/>
</dbReference>
<dbReference type="Pfam" id="PF26146">
    <property type="entry name" value="PI-PLC_X"/>
    <property type="match status" value="1"/>
</dbReference>
<dbReference type="PANTHER" id="PTHR13593">
    <property type="match status" value="1"/>
</dbReference>
<gene>
    <name evidence="2" type="ORF">LTR62_001995</name>
</gene>
<organism evidence="2 3">
    <name type="scientific">Meristemomyces frigidus</name>
    <dbReference type="NCBI Taxonomy" id="1508187"/>
    <lineage>
        <taxon>Eukaryota</taxon>
        <taxon>Fungi</taxon>
        <taxon>Dikarya</taxon>
        <taxon>Ascomycota</taxon>
        <taxon>Pezizomycotina</taxon>
        <taxon>Dothideomycetes</taxon>
        <taxon>Dothideomycetidae</taxon>
        <taxon>Mycosphaerellales</taxon>
        <taxon>Teratosphaeriaceae</taxon>
        <taxon>Meristemomyces</taxon>
    </lineage>
</organism>
<dbReference type="GO" id="GO:0006629">
    <property type="term" value="P:lipid metabolic process"/>
    <property type="evidence" value="ECO:0007669"/>
    <property type="project" value="InterPro"/>
</dbReference>
<name>A0AAN7YHW4_9PEZI</name>
<dbReference type="SUPFAM" id="SSF51695">
    <property type="entry name" value="PLC-like phosphodiesterases"/>
    <property type="match status" value="1"/>
</dbReference>
<evidence type="ECO:0008006" key="4">
    <source>
        <dbReference type="Google" id="ProtNLM"/>
    </source>
</evidence>
<sequence>MSIKAWVLEILALLGFNHPPSPSPHPHSPLLPRQQVCNGASAFCSRQYSNVSLIGAHDSAFVGSIIDPRVNQEQPVAEQLDAGIRFLQAQTHVKGSGSSAMLAMCHTSRLELDAGSLEAYLSTVKGWLDVRPNEVVMMLLVNGDNIDGSMFDTGFSNWPTYCELIADGKRLLMFLDAKADETKVPYILDEFTSFFATPYDTTDPNFAECTFNHPAGGSPDGRMYIINHFLDLDILSIDIQDDVADGTTNAATGGGSIGAQAQLGEQMYGRPLNFVLVDMFDRGNVFAAQNALNGV</sequence>
<dbReference type="EMBL" id="JAVRRL010000015">
    <property type="protein sequence ID" value="KAK5114838.1"/>
    <property type="molecule type" value="Genomic_DNA"/>
</dbReference>
<accession>A0AAN7YHW4</accession>
<reference evidence="2" key="1">
    <citation type="submission" date="2023-08" db="EMBL/GenBank/DDBJ databases">
        <title>Black Yeasts Isolated from many extreme environments.</title>
        <authorList>
            <person name="Coleine C."/>
            <person name="Stajich J.E."/>
            <person name="Selbmann L."/>
        </authorList>
    </citation>
    <scope>NUCLEOTIDE SEQUENCE</scope>
    <source>
        <strain evidence="2">CCFEE 5401</strain>
    </source>
</reference>